<keyword evidence="4" id="KW-1185">Reference proteome</keyword>
<organism evidence="3 4">
    <name type="scientific">Marinobacter profundi</name>
    <dbReference type="NCBI Taxonomy" id="2666256"/>
    <lineage>
        <taxon>Bacteria</taxon>
        <taxon>Pseudomonadati</taxon>
        <taxon>Pseudomonadota</taxon>
        <taxon>Gammaproteobacteria</taxon>
        <taxon>Pseudomonadales</taxon>
        <taxon>Marinobacteraceae</taxon>
        <taxon>Marinobacter</taxon>
    </lineage>
</organism>
<sequence>MASDTTAKHELGLVMPHRLFRDRQFVLALLAGCGISLLVAALSVAGPSAVSLTPVQAVSLVLWYPVLEELLFRGALQGYLTTTAVGRRVLAGLSLSNLVTTALFTLLHLVYRSDVLAWLVFFPGLVFGYFRDRHGSIVGPMILHAAYNACLIPGWYLFS</sequence>
<evidence type="ECO:0000256" key="1">
    <source>
        <dbReference type="SAM" id="Phobius"/>
    </source>
</evidence>
<gene>
    <name evidence="3" type="ORF">CLH61_08115</name>
</gene>
<dbReference type="GO" id="GO:0006508">
    <property type="term" value="P:proteolysis"/>
    <property type="evidence" value="ECO:0007669"/>
    <property type="project" value="UniProtKB-KW"/>
</dbReference>
<dbReference type="Proteomes" id="UP000231409">
    <property type="component" value="Unassembled WGS sequence"/>
</dbReference>
<dbReference type="Pfam" id="PF02517">
    <property type="entry name" value="Rce1-like"/>
    <property type="match status" value="1"/>
</dbReference>
<dbReference type="AlphaFoldDB" id="A0A2G1UKR5"/>
<feature type="domain" description="CAAX prenyl protease 2/Lysostaphin resistance protein A-like" evidence="2">
    <location>
        <begin position="54"/>
        <end position="149"/>
    </location>
</feature>
<keyword evidence="3" id="KW-0645">Protease</keyword>
<dbReference type="GO" id="GO:0004175">
    <property type="term" value="F:endopeptidase activity"/>
    <property type="evidence" value="ECO:0007669"/>
    <property type="project" value="UniProtKB-ARBA"/>
</dbReference>
<evidence type="ECO:0000313" key="4">
    <source>
        <dbReference type="Proteomes" id="UP000231409"/>
    </source>
</evidence>
<keyword evidence="1" id="KW-1133">Transmembrane helix</keyword>
<dbReference type="GO" id="GO:0008237">
    <property type="term" value="F:metallopeptidase activity"/>
    <property type="evidence" value="ECO:0007669"/>
    <property type="project" value="UniProtKB-KW"/>
</dbReference>
<protein>
    <submittedName>
        <fullName evidence="3">CPBP family intramembrane metalloprotease</fullName>
    </submittedName>
</protein>
<reference evidence="3 4" key="1">
    <citation type="submission" date="2017-09" db="EMBL/GenBank/DDBJ databases">
        <title>The draft genome sequences of Marinobacter sp. PWS21.</title>
        <authorList>
            <person name="Cao J."/>
        </authorList>
    </citation>
    <scope>NUCLEOTIDE SEQUENCE [LARGE SCALE GENOMIC DNA]</scope>
    <source>
        <strain evidence="3 4">PWS21</strain>
    </source>
</reference>
<feature type="transmembrane region" description="Helical" evidence="1">
    <location>
        <begin position="25"/>
        <end position="45"/>
    </location>
</feature>
<keyword evidence="1" id="KW-0812">Transmembrane</keyword>
<evidence type="ECO:0000313" key="3">
    <source>
        <dbReference type="EMBL" id="PHQ15101.1"/>
    </source>
</evidence>
<dbReference type="RefSeq" id="WP_099614229.1">
    <property type="nucleotide sequence ID" value="NZ_KZ319370.1"/>
</dbReference>
<comment type="caution">
    <text evidence="3">The sequence shown here is derived from an EMBL/GenBank/DDBJ whole genome shotgun (WGS) entry which is preliminary data.</text>
</comment>
<accession>A0A2G1UKR5</accession>
<name>A0A2G1UKR5_9GAMM</name>
<feature type="transmembrane region" description="Helical" evidence="1">
    <location>
        <begin position="137"/>
        <end position="158"/>
    </location>
</feature>
<feature type="transmembrane region" description="Helical" evidence="1">
    <location>
        <begin position="57"/>
        <end position="76"/>
    </location>
</feature>
<dbReference type="InterPro" id="IPR003675">
    <property type="entry name" value="Rce1/LyrA-like_dom"/>
</dbReference>
<evidence type="ECO:0000259" key="2">
    <source>
        <dbReference type="Pfam" id="PF02517"/>
    </source>
</evidence>
<keyword evidence="1" id="KW-0472">Membrane</keyword>
<dbReference type="NCBIfam" id="NF033192">
    <property type="entry name" value="JDVT-CAAX"/>
    <property type="match status" value="1"/>
</dbReference>
<dbReference type="EMBL" id="NTFH01000007">
    <property type="protein sequence ID" value="PHQ15101.1"/>
    <property type="molecule type" value="Genomic_DNA"/>
</dbReference>
<feature type="transmembrane region" description="Helical" evidence="1">
    <location>
        <begin position="115"/>
        <end position="130"/>
    </location>
</feature>
<dbReference type="GO" id="GO:0080120">
    <property type="term" value="P:CAAX-box protein maturation"/>
    <property type="evidence" value="ECO:0007669"/>
    <property type="project" value="UniProtKB-ARBA"/>
</dbReference>
<feature type="transmembrane region" description="Helical" evidence="1">
    <location>
        <begin position="88"/>
        <end position="109"/>
    </location>
</feature>
<proteinExistence type="predicted"/>
<keyword evidence="3" id="KW-0482">Metalloprotease</keyword>
<keyword evidence="3" id="KW-0378">Hydrolase</keyword>